<evidence type="ECO:0000256" key="2">
    <source>
        <dbReference type="ARBA" id="ARBA00022527"/>
    </source>
</evidence>
<dbReference type="Proteomes" id="UP001139887">
    <property type="component" value="Unassembled WGS sequence"/>
</dbReference>
<feature type="compositionally biased region" description="Polar residues" evidence="8">
    <location>
        <begin position="1849"/>
        <end position="1861"/>
    </location>
</feature>
<dbReference type="PROSITE" id="PS00108">
    <property type="entry name" value="PROTEIN_KINASE_ST"/>
    <property type="match status" value="1"/>
</dbReference>
<dbReference type="Gene3D" id="1.10.510.10">
    <property type="entry name" value="Transferase(Phosphotransferase) domain 1"/>
    <property type="match status" value="1"/>
</dbReference>
<evidence type="ECO:0000256" key="5">
    <source>
        <dbReference type="ARBA" id="ARBA00022777"/>
    </source>
</evidence>
<evidence type="ECO:0000256" key="3">
    <source>
        <dbReference type="ARBA" id="ARBA00022679"/>
    </source>
</evidence>
<comment type="similarity">
    <text evidence="1">Belongs to the protein kinase superfamily. STE Ser/Thr protein kinase family. MAP kinase kinase kinase subfamily.</text>
</comment>
<dbReference type="InterPro" id="IPR000719">
    <property type="entry name" value="Prot_kinase_dom"/>
</dbReference>
<dbReference type="GO" id="GO:0005524">
    <property type="term" value="F:ATP binding"/>
    <property type="evidence" value="ECO:0007669"/>
    <property type="project" value="UniProtKB-UniRule"/>
</dbReference>
<dbReference type="EMBL" id="JANBUW010000054">
    <property type="protein sequence ID" value="KAJ2849878.1"/>
    <property type="molecule type" value="Genomic_DNA"/>
</dbReference>
<evidence type="ECO:0000256" key="4">
    <source>
        <dbReference type="ARBA" id="ARBA00022741"/>
    </source>
</evidence>
<feature type="binding site" evidence="7">
    <location>
        <position position="1340"/>
    </location>
    <ligand>
        <name>ATP</name>
        <dbReference type="ChEBI" id="CHEBI:30616"/>
    </ligand>
</feature>
<accession>A0A9W8I9Y7</accession>
<feature type="domain" description="Protein kinase" evidence="9">
    <location>
        <begin position="1311"/>
        <end position="1607"/>
    </location>
</feature>
<keyword evidence="2" id="KW-0723">Serine/threonine-protein kinase</keyword>
<feature type="region of interest" description="Disordered" evidence="8">
    <location>
        <begin position="2070"/>
        <end position="2104"/>
    </location>
</feature>
<keyword evidence="11" id="KW-1185">Reference proteome</keyword>
<keyword evidence="4 7" id="KW-0547">Nucleotide-binding</keyword>
<dbReference type="GO" id="GO:0004709">
    <property type="term" value="F:MAP kinase kinase kinase activity"/>
    <property type="evidence" value="ECO:0007669"/>
    <property type="project" value="UniProtKB-EC"/>
</dbReference>
<dbReference type="PROSITE" id="PS50011">
    <property type="entry name" value="PROTEIN_KINASE_DOM"/>
    <property type="match status" value="1"/>
</dbReference>
<keyword evidence="3 10" id="KW-0808">Transferase</keyword>
<dbReference type="PANTHER" id="PTHR48016:SF32">
    <property type="entry name" value="MITOGEN-ACTIVATED PROTEIN KINASE KINASE KINASE 4"/>
    <property type="match status" value="1"/>
</dbReference>
<dbReference type="PANTHER" id="PTHR48016">
    <property type="entry name" value="MAP KINASE KINASE KINASE SSK2-RELATED-RELATED"/>
    <property type="match status" value="1"/>
</dbReference>
<sequence>MDTENEDPTELRSKLVYLYRYPTSSSELEAHEIDKADARGEELRRRLQAQGKLTALLKQVGARVTTEKSDCAAAAMVVIPDNCSAEHRSDALALGIPVVSESALLQHIQLLSQGSNEHNDTLETPQSIEEIPAQLRNSVCLDEVDANKYSENDSKSNAAEASDGSTALPAKVANADGNGSQVSDVKGAKRHHNVHRILDPTAMGTASISIEPEPMPTLLKAPKRTSELTSEGRSDSNSDDIIEGPVLLTDEERRERTEWHQMLTSALCSQVVDGEKKRLKAQAESYLFNLSDSEYAKRLEEMLQMQEGKLLRRHAHIDLWLGCRAAIRGRTPLQEKQTLESLRNHHVDTTLRGVMEFSADTVVANIAGDESAPESDFSAQCLAQLQKLLRRLDYVEGMYPTLHALGEAKPSYTSQLFQEKLSAITSWTNISVRIELLYKMIQRWTGSRELNLFATDSTGIYSSTTAGITRETEHADNTTCPETEGSSRSSSLDAVKKRVQHTPFVERLLKENGMKMIFEQKILTELDQAMISARSDMIENSDMIIKMGLPITNRRMQDLLLFPPRLLQTCLQIRLQSAENLVNLPQVQVDQLIEDIRDSLSVACRVKRTFIQLAKPTEKWNPEVQLDSEYDTTLRSCLHTYFRLVHRKLVIVKGSAIGVRDFEILENQWPFLLEIVRDIDGGHYELVRRYCQQVRRSMRLWIRILAQKLEGPEGYDSIDSRNLGRWITKTLQDIRAPILKAQRLVRTLQNALTNATDYTFDDPLLLLAELVNTKHGLIYTGGEWESHGVYIICSKALLDNPHLAKEMLSACIVDDVMKSESFKNCYLLIVRTDAEFNWTGSTVRPEGGTIAYQELELSPGQMRLVAPGLDRLERYRHWMERLNIAQERQPWQTYTGVTDEILHDFLSPSGKYHIRRHSSAVTNSQADSANNDGHTHEVYQTGLRYNGNEGTPSETSGYSQRGGLATSIVDNIDDEDMDRSHLLALRPSLEPYDRQLGVINSPEWEGAARGGVIEDMGRRRNRSKSKQAAVAQVYELNRAHNPHIQREWTLLKFSITRMLEALTQLPDMLRTLHLDYHERGFYEARSRQSSENPQSGRHTDVVCQGANCDLLEQVQEAFSFVSNTSSRGARFLDLKAERYIRLGLLHMSVGWCAFIAEDCMANERRTFRWAMQALEFTMSTGKSNTLQVLPREDWQLLKAQVAGCVTLMISHFDVLGNRNEDLNVKDRQKRREMAQLDEPNMLLSLDGIGANFRTHLMQRQRLEHAQQVDALRDQFLSDECRIGRVLEVTALPEDQTLRLLAASSSNITLRWQMGRYIGGGAFGAVYIGYNLDTGELMAVKEIRFPTRPLASAGIQRGADARRSDLGNKIVREMEVMSMLQHPNIVTYYGIEVHREKVYLFMELCSRGSLAQLVKDQGRLDENTTRIFVVQMLRGMQYLHESGICHRDIKCDNTLLDENMHIKLVDFGAAKVLNQHSLAATRRTRAGREGASLTGTPMYMAPEVILGSGQGGTRMAGGGAAEALRPGFLGAQDIWSLGCCVVEMVTGNPPWAHLDNEWAIMYHVVSGDPPLPNSSNISLECLRFIRRCFTRQPSDRPRAADLLTDEWLAPTIRNMERLEARNQAKLGTPIDYMASITQTDSDRGAATPSVPSHRSTLSINAAEMPALVNSNSAANSAVPSPSRSRKSSMHTKNLSGDLRFMNSTASLSNAEVLLSMMNQSLESSSSNRIRAYSGSDRSPAAAESSYMAGRSPGTPGSQNSLHAAWPFNKPASHHTIGSAAVSPAAGRLATSPAISVGSGDAITGTNSASGSSALLAGSPEALNSAEEDLVARYTNPSAIYQAISASANCSNRGSYGSGSQKAHTAPFSRLQHSSEMGSSDTSESSVDSASVSQFATGIASYHAGDASRVDSANDPNASRSQSMPVDTNQNRQGQLSSNDIHELTETTRRAVTALLNFPLEGADVSGVSGWLGEGNTAVELLNADEIKETVATTSHNIVRQHEQQLRQKQELQSAMNRQQFKAPSKRGNAFVSSESEKQRMVRSESAPIMPDISVDAIEPVYDASTPVPSQAAFDSATRQAAEMQMTEPLALYPLPPEDDEDEQPS</sequence>
<dbReference type="InterPro" id="IPR017441">
    <property type="entry name" value="Protein_kinase_ATP_BS"/>
</dbReference>
<keyword evidence="6 7" id="KW-0067">ATP-binding</keyword>
<evidence type="ECO:0000256" key="1">
    <source>
        <dbReference type="ARBA" id="ARBA00006529"/>
    </source>
</evidence>
<dbReference type="InterPro" id="IPR050538">
    <property type="entry name" value="MAP_kinase_kinase_kinase"/>
</dbReference>
<dbReference type="InterPro" id="IPR011009">
    <property type="entry name" value="Kinase-like_dom_sf"/>
</dbReference>
<dbReference type="SUPFAM" id="SSF56112">
    <property type="entry name" value="Protein kinase-like (PK-like)"/>
    <property type="match status" value="1"/>
</dbReference>
<feature type="compositionally biased region" description="Polar residues" evidence="8">
    <location>
        <begin position="477"/>
        <end position="492"/>
    </location>
</feature>
<name>A0A9W8I9Y7_9FUNG</name>
<feature type="compositionally biased region" description="Polar residues" evidence="8">
    <location>
        <begin position="1912"/>
        <end position="1937"/>
    </location>
</feature>
<feature type="region of interest" description="Disordered" evidence="8">
    <location>
        <begin position="1849"/>
        <end position="1887"/>
    </location>
</feature>
<evidence type="ECO:0000259" key="9">
    <source>
        <dbReference type="PROSITE" id="PS50011"/>
    </source>
</evidence>
<feature type="region of interest" description="Disordered" evidence="8">
    <location>
        <begin position="2016"/>
        <end position="2043"/>
    </location>
</feature>
<feature type="region of interest" description="Disordered" evidence="8">
    <location>
        <begin position="1723"/>
        <end position="1767"/>
    </location>
</feature>
<dbReference type="SMART" id="SM00220">
    <property type="entry name" value="S_TKc"/>
    <property type="match status" value="1"/>
</dbReference>
<feature type="compositionally biased region" description="Low complexity" evidence="8">
    <location>
        <begin position="1872"/>
        <end position="1887"/>
    </location>
</feature>
<evidence type="ECO:0000313" key="11">
    <source>
        <dbReference type="Proteomes" id="UP001139887"/>
    </source>
</evidence>
<evidence type="ECO:0000256" key="8">
    <source>
        <dbReference type="SAM" id="MobiDB-lite"/>
    </source>
</evidence>
<dbReference type="EC" id="2.7.11.25" evidence="10"/>
<feature type="region of interest" description="Disordered" evidence="8">
    <location>
        <begin position="464"/>
        <end position="493"/>
    </location>
</feature>
<dbReference type="InterPro" id="IPR008271">
    <property type="entry name" value="Ser/Thr_kinase_AS"/>
</dbReference>
<feature type="compositionally biased region" description="Low complexity" evidence="8">
    <location>
        <begin position="1670"/>
        <end position="1681"/>
    </location>
</feature>
<reference evidence="10" key="1">
    <citation type="submission" date="2022-07" db="EMBL/GenBank/DDBJ databases">
        <title>Phylogenomic reconstructions and comparative analyses of Kickxellomycotina fungi.</title>
        <authorList>
            <person name="Reynolds N.K."/>
            <person name="Stajich J.E."/>
            <person name="Barry K."/>
            <person name="Grigoriev I.V."/>
            <person name="Crous P."/>
            <person name="Smith M.E."/>
        </authorList>
    </citation>
    <scope>NUCLEOTIDE SEQUENCE</scope>
    <source>
        <strain evidence="10">NRRL 1566</strain>
    </source>
</reference>
<organism evidence="10 11">
    <name type="scientific">Coemansia brasiliensis</name>
    <dbReference type="NCBI Taxonomy" id="2650707"/>
    <lineage>
        <taxon>Eukaryota</taxon>
        <taxon>Fungi</taxon>
        <taxon>Fungi incertae sedis</taxon>
        <taxon>Zoopagomycota</taxon>
        <taxon>Kickxellomycotina</taxon>
        <taxon>Kickxellomycetes</taxon>
        <taxon>Kickxellales</taxon>
        <taxon>Kickxellaceae</taxon>
        <taxon>Coemansia</taxon>
    </lineage>
</organism>
<dbReference type="PROSITE" id="PS00107">
    <property type="entry name" value="PROTEIN_KINASE_ATP"/>
    <property type="match status" value="1"/>
</dbReference>
<dbReference type="OrthoDB" id="1043025at2759"/>
<gene>
    <name evidence="10" type="primary">SSK2</name>
    <name evidence="10" type="ORF">IWW36_002321</name>
</gene>
<feature type="compositionally biased region" description="Polar residues" evidence="8">
    <location>
        <begin position="155"/>
        <end position="165"/>
    </location>
</feature>
<feature type="region of interest" description="Disordered" evidence="8">
    <location>
        <begin position="1670"/>
        <end position="1696"/>
    </location>
</feature>
<evidence type="ECO:0000256" key="7">
    <source>
        <dbReference type="PROSITE-ProRule" id="PRU10141"/>
    </source>
</evidence>
<protein>
    <submittedName>
        <fullName evidence="10">Suppressor of Sensor Kinase (SLN1)</fullName>
        <ecNumber evidence="10">2.7.11.25</ecNumber>
    </submittedName>
</protein>
<dbReference type="GO" id="GO:0038066">
    <property type="term" value="P:p38MAPK cascade"/>
    <property type="evidence" value="ECO:0007669"/>
    <property type="project" value="TreeGrafter"/>
</dbReference>
<feature type="region of interest" description="Disordered" evidence="8">
    <location>
        <begin position="1904"/>
        <end position="1940"/>
    </location>
</feature>
<comment type="caution">
    <text evidence="10">The sequence shown here is derived from an EMBL/GenBank/DDBJ whole genome shotgun (WGS) entry which is preliminary data.</text>
</comment>
<feature type="compositionally biased region" description="Acidic residues" evidence="8">
    <location>
        <begin position="2095"/>
        <end position="2104"/>
    </location>
</feature>
<dbReference type="Pfam" id="PF00069">
    <property type="entry name" value="Pkinase"/>
    <property type="match status" value="1"/>
</dbReference>
<proteinExistence type="inferred from homology"/>
<evidence type="ECO:0000313" key="10">
    <source>
        <dbReference type="EMBL" id="KAJ2849878.1"/>
    </source>
</evidence>
<feature type="region of interest" description="Disordered" evidence="8">
    <location>
        <begin position="151"/>
        <end position="190"/>
    </location>
</feature>
<evidence type="ECO:0000256" key="6">
    <source>
        <dbReference type="ARBA" id="ARBA00022840"/>
    </source>
</evidence>
<keyword evidence="5 10" id="KW-0418">Kinase</keyword>